<dbReference type="Gene3D" id="3.30.1370.100">
    <property type="entry name" value="MutL, C-terminal domain, regulatory subdomain"/>
    <property type="match status" value="1"/>
</dbReference>
<sequence length="636" mass="73137">MSKDMLQHVAEYNDAKAVGNQQRIHELIESNGHTLTNIRRLSDGLTVASRQRYSVNTFMKIFKIGSASNLMQIEQRPSHGTTVSVYGFHEASLCKKWDMSTVCFFIAAVAVTKLKVSFSIRDEEGRKIVLRIAKPHCPVQVLRTFFGKDLSSNHLWLMRCNSELKSVKYHGYVGLSNRTEEHWIFLNHRSIYCPLISKLIKTVFKKRINLSSNQGSNLQDLHDKNMFVIFSFILSPREFTFFNEDGKRHVIFYDMQKILNDIKNCTFKCLKETAIFAAVPSDLRETRSLTQMQLNSKDSISDNKINEYNKNVTSLKENKVVAFNLKRKRITSTIVTNKRHNKETNNMKIINFAEEGNIVLNSQIDIASTEHTNNLCEGKITKEIYSNIDGTSATFTNLAATNNFVESRETCNDHDGKDFGKNSAISPLSEWSDWNYDTSDKDQVSKRDINFQRLFNCIDRFNFLPRKLHGLLRHRHVKLTNVKRFDSPSNTISRHKGQNEGELLSINLRDPLAMEIPEKTRNSLLRRKVLLKKYGINLGSLRENTKLLIRTIPQCLVTSNDRCSSEKILSKIYDLLNDILKDNTNRANTLPVTIHNAIASEACHGTHQINNFAKFLLIPVINITRFQNNIKSIYYL</sequence>
<keyword evidence="2" id="KW-1185">Reference proteome</keyword>
<dbReference type="AlphaFoldDB" id="E2AGM6"/>
<dbReference type="EMBL" id="GL439339">
    <property type="protein sequence ID" value="EFN67409.1"/>
    <property type="molecule type" value="Genomic_DNA"/>
</dbReference>
<dbReference type="GO" id="GO:0006298">
    <property type="term" value="P:mismatch repair"/>
    <property type="evidence" value="ECO:0007669"/>
    <property type="project" value="InterPro"/>
</dbReference>
<dbReference type="SUPFAM" id="SSF118116">
    <property type="entry name" value="DNA mismatch repair protein MutL"/>
    <property type="match status" value="1"/>
</dbReference>
<dbReference type="InterPro" id="IPR042121">
    <property type="entry name" value="MutL_C_regsub"/>
</dbReference>
<gene>
    <name evidence="1" type="ORF">EAG_14808</name>
</gene>
<dbReference type="Proteomes" id="UP000000311">
    <property type="component" value="Unassembled WGS sequence"/>
</dbReference>
<protein>
    <submittedName>
        <fullName evidence="1">Uncharacterized protein</fullName>
    </submittedName>
</protein>
<dbReference type="STRING" id="104421.E2AGM6"/>
<dbReference type="InterPro" id="IPR038973">
    <property type="entry name" value="MutL/Mlh/Pms-like"/>
</dbReference>
<dbReference type="InterPro" id="IPR014721">
    <property type="entry name" value="Ribsml_uS5_D2-typ_fold_subgr"/>
</dbReference>
<evidence type="ECO:0000313" key="1">
    <source>
        <dbReference type="EMBL" id="EFN67409.1"/>
    </source>
</evidence>
<dbReference type="SUPFAM" id="SSF54211">
    <property type="entry name" value="Ribosomal protein S5 domain 2-like"/>
    <property type="match status" value="1"/>
</dbReference>
<dbReference type="PANTHER" id="PTHR10073">
    <property type="entry name" value="DNA MISMATCH REPAIR PROTEIN MLH, PMS, MUTL"/>
    <property type="match status" value="1"/>
</dbReference>
<reference evidence="1 2" key="1">
    <citation type="journal article" date="2010" name="Science">
        <title>Genomic comparison of the ants Camponotus floridanus and Harpegnathos saltator.</title>
        <authorList>
            <person name="Bonasio R."/>
            <person name="Zhang G."/>
            <person name="Ye C."/>
            <person name="Mutti N.S."/>
            <person name="Fang X."/>
            <person name="Qin N."/>
            <person name="Donahue G."/>
            <person name="Yang P."/>
            <person name="Li Q."/>
            <person name="Li C."/>
            <person name="Zhang P."/>
            <person name="Huang Z."/>
            <person name="Berger S.L."/>
            <person name="Reinberg D."/>
            <person name="Wang J."/>
            <person name="Liebig J."/>
        </authorList>
    </citation>
    <scope>NUCLEOTIDE SEQUENCE [LARGE SCALE GENOMIC DNA]</scope>
    <source>
        <strain evidence="2">C129</strain>
    </source>
</reference>
<dbReference type="GO" id="GO:0140664">
    <property type="term" value="F:ATP-dependent DNA damage sensor activity"/>
    <property type="evidence" value="ECO:0007669"/>
    <property type="project" value="InterPro"/>
</dbReference>
<organism evidence="2">
    <name type="scientific">Camponotus floridanus</name>
    <name type="common">Florida carpenter ant</name>
    <dbReference type="NCBI Taxonomy" id="104421"/>
    <lineage>
        <taxon>Eukaryota</taxon>
        <taxon>Metazoa</taxon>
        <taxon>Ecdysozoa</taxon>
        <taxon>Arthropoda</taxon>
        <taxon>Hexapoda</taxon>
        <taxon>Insecta</taxon>
        <taxon>Pterygota</taxon>
        <taxon>Neoptera</taxon>
        <taxon>Endopterygota</taxon>
        <taxon>Hymenoptera</taxon>
        <taxon>Apocrita</taxon>
        <taxon>Aculeata</taxon>
        <taxon>Formicoidea</taxon>
        <taxon>Formicidae</taxon>
        <taxon>Formicinae</taxon>
        <taxon>Camponotus</taxon>
    </lineage>
</organism>
<dbReference type="GO" id="GO:0032300">
    <property type="term" value="C:mismatch repair complex"/>
    <property type="evidence" value="ECO:0007669"/>
    <property type="project" value="InterPro"/>
</dbReference>
<name>E2AGM6_CAMFO</name>
<dbReference type="PANTHER" id="PTHR10073:SF47">
    <property type="entry name" value="DNA MISMATCH REPAIR PROTEIN MLH3"/>
    <property type="match status" value="1"/>
</dbReference>
<dbReference type="GO" id="GO:0016887">
    <property type="term" value="F:ATP hydrolysis activity"/>
    <property type="evidence" value="ECO:0007669"/>
    <property type="project" value="InterPro"/>
</dbReference>
<proteinExistence type="predicted"/>
<dbReference type="OMA" id="ANDINRC"/>
<dbReference type="Gene3D" id="3.30.230.10">
    <property type="match status" value="1"/>
</dbReference>
<evidence type="ECO:0000313" key="2">
    <source>
        <dbReference type="Proteomes" id="UP000000311"/>
    </source>
</evidence>
<accession>E2AGM6</accession>
<dbReference type="InterPro" id="IPR020568">
    <property type="entry name" value="Ribosomal_Su5_D2-typ_SF"/>
</dbReference>
<dbReference type="OrthoDB" id="429932at2759"/>
<dbReference type="InterPro" id="IPR037198">
    <property type="entry name" value="MutL_C_sf"/>
</dbReference>
<dbReference type="InParanoid" id="E2AGM6"/>